<name>W5SX76_9SPIR</name>
<sequence>MFKRNLTSEITAIKTNLGNKINTVGNEILSR</sequence>
<reference evidence="1" key="1">
    <citation type="submission" date="2013-04" db="EMBL/GenBank/DDBJ databases">
        <title>Comparative Genomics of Relapsing Fever Spirochetes.</title>
        <authorList>
            <person name="Schwan T.G."/>
            <person name="Raffel S.J."/>
            <person name="Porcella S.F."/>
            <person name="Martens C.A."/>
            <person name="Bruno D.P."/>
            <person name="Ricklefs S.M."/>
            <person name="Barbian K.B."/>
        </authorList>
    </citation>
    <scope>NUCLEOTIDE SEQUENCE</scope>
    <source>
        <strain evidence="1">Co53</strain>
        <plasmid evidence="1">unnamed</plasmid>
    </source>
</reference>
<keyword evidence="1" id="KW-0614">Plasmid</keyword>
<organism evidence="1">
    <name type="scientific">Borrelia coriaceae ATCC 43381</name>
    <dbReference type="NCBI Taxonomy" id="1408429"/>
    <lineage>
        <taxon>Bacteria</taxon>
        <taxon>Pseudomonadati</taxon>
        <taxon>Spirochaetota</taxon>
        <taxon>Spirochaetia</taxon>
        <taxon>Spirochaetales</taxon>
        <taxon>Borreliaceae</taxon>
        <taxon>Borrelia</taxon>
    </lineage>
</organism>
<evidence type="ECO:0000313" key="1">
    <source>
        <dbReference type="EMBL" id="AHH11308.1"/>
    </source>
</evidence>
<dbReference type="HOGENOM" id="CLU_3395379_0_0_12"/>
<protein>
    <submittedName>
        <fullName evidence="1">Uncharacterized protein</fullName>
    </submittedName>
</protein>
<gene>
    <name evidence="1" type="ORF">BCO_0900074</name>
</gene>
<dbReference type="AlphaFoldDB" id="W5SX76"/>
<accession>W5SX76</accession>
<dbReference type="EMBL" id="CP005749">
    <property type="protein sequence ID" value="AHH11308.1"/>
    <property type="molecule type" value="Genomic_DNA"/>
</dbReference>
<geneLocation type="plasmid" evidence="1">
    <name>unnamed</name>
</geneLocation>
<proteinExistence type="predicted"/>